<gene>
    <name evidence="1" type="ORF">ISF6_0735</name>
</gene>
<dbReference type="AlphaFoldDB" id="A0A0K8NY09"/>
<keyword evidence="2" id="KW-1185">Reference proteome</keyword>
<name>A0A0K8NY09_PISS1</name>
<proteinExistence type="predicted"/>
<dbReference type="Gene3D" id="3.90.1720.10">
    <property type="entry name" value="endopeptidase domain like (from Nostoc punctiforme)"/>
    <property type="match status" value="1"/>
</dbReference>
<evidence type="ECO:0000313" key="2">
    <source>
        <dbReference type="Proteomes" id="UP000037660"/>
    </source>
</evidence>
<reference evidence="2" key="1">
    <citation type="submission" date="2015-07" db="EMBL/GenBank/DDBJ databases">
        <title>Discovery of a poly(ethylene terephthalate assimilation.</title>
        <authorList>
            <person name="Yoshida S."/>
            <person name="Hiraga K."/>
            <person name="Takehana T."/>
            <person name="Taniguchi I."/>
            <person name="Yamaji H."/>
            <person name="Maeda Y."/>
            <person name="Toyohara K."/>
            <person name="Miyamoto K."/>
            <person name="Kimura Y."/>
            <person name="Oda K."/>
        </authorList>
    </citation>
    <scope>NUCLEOTIDE SEQUENCE [LARGE SCALE GENOMIC DNA]</scope>
    <source>
        <strain evidence="2">NBRC 110686 / TISTR 2288 / 201-F6</strain>
    </source>
</reference>
<dbReference type="SUPFAM" id="SSF54001">
    <property type="entry name" value="Cysteine proteinases"/>
    <property type="match status" value="1"/>
</dbReference>
<protein>
    <submittedName>
        <fullName evidence="1">Gll2269 protein</fullName>
    </submittedName>
</protein>
<dbReference type="Proteomes" id="UP000037660">
    <property type="component" value="Unassembled WGS sequence"/>
</dbReference>
<comment type="caution">
    <text evidence="1">The sequence shown here is derived from an EMBL/GenBank/DDBJ whole genome shotgun (WGS) entry which is preliminary data.</text>
</comment>
<evidence type="ECO:0000313" key="1">
    <source>
        <dbReference type="EMBL" id="GAP35164.1"/>
    </source>
</evidence>
<organism evidence="1 2">
    <name type="scientific">Piscinibacter sakaiensis</name>
    <name type="common">Ideonella sakaiensis</name>
    <dbReference type="NCBI Taxonomy" id="1547922"/>
    <lineage>
        <taxon>Bacteria</taxon>
        <taxon>Pseudomonadati</taxon>
        <taxon>Pseudomonadota</taxon>
        <taxon>Betaproteobacteria</taxon>
        <taxon>Burkholderiales</taxon>
        <taxon>Sphaerotilaceae</taxon>
        <taxon>Piscinibacter</taxon>
    </lineage>
</organism>
<reference evidence="1 2" key="2">
    <citation type="journal article" date="2016" name="Science">
        <title>A bacterium that degrades and assimilates poly(ethylene terephthalate).</title>
        <authorList>
            <person name="Yoshida S."/>
            <person name="Hiraga K."/>
            <person name="Takehana T."/>
            <person name="Taniguchi I."/>
            <person name="Yamaji H."/>
            <person name="Maeda Y."/>
            <person name="Toyohara K."/>
            <person name="Miyamoto K."/>
            <person name="Kimura Y."/>
            <person name="Oda K."/>
        </authorList>
    </citation>
    <scope>NUCLEOTIDE SEQUENCE [LARGE SCALE GENOMIC DNA]</scope>
    <source>
        <strain evidence="2">NBRC 110686 / TISTR 2288 / 201-F6</strain>
    </source>
</reference>
<accession>A0A0K8NY09</accession>
<dbReference type="EMBL" id="BBYR01000014">
    <property type="protein sequence ID" value="GAP35164.1"/>
    <property type="molecule type" value="Genomic_DNA"/>
</dbReference>
<dbReference type="InterPro" id="IPR038765">
    <property type="entry name" value="Papain-like_cys_pep_sf"/>
</dbReference>
<sequence>MSKAIEHVQLTAGFDAWHAQWHHAAVYVGNNLICEAQLWGVRIASVFKYAAGTHLIRFRRDTALDDLGSCKVALEAALKLRYGYDWRSVVQLLTQAKWGWRGGSGRPRQLSERATLCSQLYADAYGVVTASTLDSRAEAGVTPAHLSVNKTLSDLPMAWLSLDPSH</sequence>